<sequence>MKEIKGIGFTIPSEEDDYIDIESLSSLSDVDIAIFSPNIRYNYSNVDSMSPYKGETLFSESYSPRMKEYIAHWRSEFKSYLARGGNLYVVLTEKENYYVYTGTRDSSGSGRNVRITKHVDPINNYNFLPVDIPYRKSNGTKIVPKSNLIKDLYNNFKDILTYEMYIEYDKLQDVYFTTKNGDKTLGGIVSAGNGNIIFLPNIDFERKEFYEDEDTWNENALQKGIAFKNCIAALDKAIRNETEKSVKPDWINKSEFNLKSAEVIKQKKIKIEEEIQKRKDKLEELEFLYEEQDSLKNLLFETGKPLENAVIKALKMLGYSAENYDDGKLELDQIIISPEGDRFIGECEGKDNKDIDITKFRQLQDGLNADFEREDVSEKAYGLLIGNPQRMINPNLRTLDFTEKCQSAAKREQIGLVKTVDLFKVCRIISENENMQDYTKSCRDAIKSCLGGIVVFPNYYE</sequence>
<dbReference type="EMBL" id="FUYQ01000007">
    <property type="protein sequence ID" value="SKB47956.1"/>
    <property type="molecule type" value="Genomic_DNA"/>
</dbReference>
<organism evidence="2 3">
    <name type="scientific">Parabacteroides chartae</name>
    <dbReference type="NCBI Taxonomy" id="1037355"/>
    <lineage>
        <taxon>Bacteria</taxon>
        <taxon>Pseudomonadati</taxon>
        <taxon>Bacteroidota</taxon>
        <taxon>Bacteroidia</taxon>
        <taxon>Bacteroidales</taxon>
        <taxon>Tannerellaceae</taxon>
        <taxon>Parabacteroides</taxon>
    </lineage>
</organism>
<evidence type="ECO:0000313" key="2">
    <source>
        <dbReference type="EMBL" id="SKB47956.1"/>
    </source>
</evidence>
<feature type="coiled-coil region" evidence="1">
    <location>
        <begin position="264"/>
        <end position="291"/>
    </location>
</feature>
<evidence type="ECO:0000313" key="3">
    <source>
        <dbReference type="Proteomes" id="UP000190852"/>
    </source>
</evidence>
<protein>
    <submittedName>
        <fullName evidence="2">Uncharacterized protein</fullName>
    </submittedName>
</protein>
<evidence type="ECO:0000256" key="1">
    <source>
        <dbReference type="SAM" id="Coils"/>
    </source>
</evidence>
<proteinExistence type="predicted"/>
<reference evidence="3" key="1">
    <citation type="submission" date="2017-02" db="EMBL/GenBank/DDBJ databases">
        <authorList>
            <person name="Varghese N."/>
            <person name="Submissions S."/>
        </authorList>
    </citation>
    <scope>NUCLEOTIDE SEQUENCE [LARGE SCALE GENOMIC DNA]</scope>
    <source>
        <strain evidence="3">DSM 24967</strain>
    </source>
</reference>
<name>A0A1T5BL32_9BACT</name>
<keyword evidence="1" id="KW-0175">Coiled coil</keyword>
<dbReference type="Proteomes" id="UP000190852">
    <property type="component" value="Unassembled WGS sequence"/>
</dbReference>
<accession>A0A1T5BL32</accession>
<gene>
    <name evidence="2" type="ORF">SAMN05660349_01372</name>
</gene>
<keyword evidence="3" id="KW-1185">Reference proteome</keyword>
<dbReference type="AlphaFoldDB" id="A0A1T5BL32"/>
<dbReference type="RefSeq" id="WP_079682969.1">
    <property type="nucleotide sequence ID" value="NZ_FUYQ01000007.1"/>
</dbReference>